<evidence type="ECO:0000313" key="1">
    <source>
        <dbReference type="EMBL" id="MFC4768721.1"/>
    </source>
</evidence>
<sequence length="59" mass="6626">MKRSYHIYECEDCCVTFAVEQAYEDQSAVCCPVCLDDDYLATVGHGEMEEIPESEVAAE</sequence>
<protein>
    <recommendedName>
        <fullName evidence="3">Regulatory protein FmdB Zinc ribbon domain-containing protein</fullName>
    </recommendedName>
</protein>
<keyword evidence="2" id="KW-1185">Reference proteome</keyword>
<dbReference type="EMBL" id="JBHSHC010000112">
    <property type="protein sequence ID" value="MFC4768721.1"/>
    <property type="molecule type" value="Genomic_DNA"/>
</dbReference>
<name>A0ABV9Q2G5_9BACL</name>
<reference evidence="2" key="1">
    <citation type="journal article" date="2019" name="Int. J. Syst. Evol. Microbiol.">
        <title>The Global Catalogue of Microorganisms (GCM) 10K type strain sequencing project: providing services to taxonomists for standard genome sequencing and annotation.</title>
        <authorList>
            <consortium name="The Broad Institute Genomics Platform"/>
            <consortium name="The Broad Institute Genome Sequencing Center for Infectious Disease"/>
            <person name="Wu L."/>
            <person name="Ma J."/>
        </authorList>
    </citation>
    <scope>NUCLEOTIDE SEQUENCE [LARGE SCALE GENOMIC DNA]</scope>
    <source>
        <strain evidence="2">WYCCWR 12678</strain>
    </source>
</reference>
<evidence type="ECO:0008006" key="3">
    <source>
        <dbReference type="Google" id="ProtNLM"/>
    </source>
</evidence>
<dbReference type="RefSeq" id="WP_380026666.1">
    <property type="nucleotide sequence ID" value="NZ_JBHSHC010000112.1"/>
</dbReference>
<accession>A0ABV9Q2G5</accession>
<evidence type="ECO:0000313" key="2">
    <source>
        <dbReference type="Proteomes" id="UP001596002"/>
    </source>
</evidence>
<dbReference type="Proteomes" id="UP001596002">
    <property type="component" value="Unassembled WGS sequence"/>
</dbReference>
<organism evidence="1 2">
    <name type="scientific">Effusibacillus consociatus</name>
    <dbReference type="NCBI Taxonomy" id="1117041"/>
    <lineage>
        <taxon>Bacteria</taxon>
        <taxon>Bacillati</taxon>
        <taxon>Bacillota</taxon>
        <taxon>Bacilli</taxon>
        <taxon>Bacillales</taxon>
        <taxon>Alicyclobacillaceae</taxon>
        <taxon>Effusibacillus</taxon>
    </lineage>
</organism>
<comment type="caution">
    <text evidence="1">The sequence shown here is derived from an EMBL/GenBank/DDBJ whole genome shotgun (WGS) entry which is preliminary data.</text>
</comment>
<gene>
    <name evidence="1" type="ORF">ACFO8Q_15355</name>
</gene>
<proteinExistence type="predicted"/>